<name>A0A1C6V2U7_9ACTN</name>
<dbReference type="PANTHER" id="PTHR36437:SF2">
    <property type="entry name" value="GLYOXALASE_BLEOMYCIN RESISTANCE PROTEIN_DIOXYGENASE"/>
    <property type="match status" value="1"/>
</dbReference>
<dbReference type="STRING" id="227316.GA0070604_4348"/>
<dbReference type="EMBL" id="FMHY01000002">
    <property type="protein sequence ID" value="SCL60672.1"/>
    <property type="molecule type" value="Genomic_DNA"/>
</dbReference>
<dbReference type="Pfam" id="PF00903">
    <property type="entry name" value="Glyoxalase"/>
    <property type="match status" value="1"/>
</dbReference>
<dbReference type="GO" id="GO:0051213">
    <property type="term" value="F:dioxygenase activity"/>
    <property type="evidence" value="ECO:0007669"/>
    <property type="project" value="UniProtKB-KW"/>
</dbReference>
<evidence type="ECO:0000259" key="1">
    <source>
        <dbReference type="PROSITE" id="PS51819"/>
    </source>
</evidence>
<protein>
    <submittedName>
        <fullName evidence="2">Catechol 2,3-dioxygenase</fullName>
    </submittedName>
</protein>
<dbReference type="OrthoDB" id="197463at2"/>
<dbReference type="SUPFAM" id="SSF54593">
    <property type="entry name" value="Glyoxalase/Bleomycin resistance protein/Dihydroxybiphenyl dioxygenase"/>
    <property type="match status" value="1"/>
</dbReference>
<keyword evidence="2" id="KW-0560">Oxidoreductase</keyword>
<dbReference type="Gene3D" id="3.10.180.10">
    <property type="entry name" value="2,3-Dihydroxybiphenyl 1,2-Dioxygenase, domain 1"/>
    <property type="match status" value="1"/>
</dbReference>
<keyword evidence="2" id="KW-0223">Dioxygenase</keyword>
<feature type="domain" description="VOC" evidence="1">
    <location>
        <begin position="2"/>
        <end position="122"/>
    </location>
</feature>
<dbReference type="RefSeq" id="WP_091121457.1">
    <property type="nucleotide sequence ID" value="NZ_FMHY01000002.1"/>
</dbReference>
<dbReference type="InterPro" id="IPR004360">
    <property type="entry name" value="Glyas_Fos-R_dOase_dom"/>
</dbReference>
<keyword evidence="3" id="KW-1185">Reference proteome</keyword>
<dbReference type="PANTHER" id="PTHR36437">
    <property type="entry name" value="GLYOXALASE/BLEOMYCIN RESISTANCE PROTEIN/DIOXYGENASE"/>
    <property type="match status" value="1"/>
</dbReference>
<sequence>MTVTHVQIVSVPVSDQDRARDFYVDVLGFDLVRDNPMGPGGRWVQVAPKGAATTLTLVTWFPTMSPGSLKGLVLETDDLDGDVARLRELGVAFADGGIQAAPWGRYATFDDPDGNGIVLQATSV</sequence>
<proteinExistence type="predicted"/>
<organism evidence="2 3">
    <name type="scientific">Micromonospora eburnea</name>
    <dbReference type="NCBI Taxonomy" id="227316"/>
    <lineage>
        <taxon>Bacteria</taxon>
        <taxon>Bacillati</taxon>
        <taxon>Actinomycetota</taxon>
        <taxon>Actinomycetes</taxon>
        <taxon>Micromonosporales</taxon>
        <taxon>Micromonosporaceae</taxon>
        <taxon>Micromonospora</taxon>
    </lineage>
</organism>
<gene>
    <name evidence="2" type="ORF">GA0070604_4348</name>
</gene>
<evidence type="ECO:0000313" key="2">
    <source>
        <dbReference type="EMBL" id="SCL60672.1"/>
    </source>
</evidence>
<dbReference type="InterPro" id="IPR029068">
    <property type="entry name" value="Glyas_Bleomycin-R_OHBP_Dase"/>
</dbReference>
<dbReference type="Proteomes" id="UP000199696">
    <property type="component" value="Unassembled WGS sequence"/>
</dbReference>
<accession>A0A1C6V2U7</accession>
<dbReference type="AlphaFoldDB" id="A0A1C6V2U7"/>
<dbReference type="InterPro" id="IPR037523">
    <property type="entry name" value="VOC_core"/>
</dbReference>
<dbReference type="PROSITE" id="PS51819">
    <property type="entry name" value="VOC"/>
    <property type="match status" value="1"/>
</dbReference>
<evidence type="ECO:0000313" key="3">
    <source>
        <dbReference type="Proteomes" id="UP000199696"/>
    </source>
</evidence>
<reference evidence="3" key="1">
    <citation type="submission" date="2016-06" db="EMBL/GenBank/DDBJ databases">
        <authorList>
            <person name="Varghese N."/>
            <person name="Submissions Spin"/>
        </authorList>
    </citation>
    <scope>NUCLEOTIDE SEQUENCE [LARGE SCALE GENOMIC DNA]</scope>
    <source>
        <strain evidence="3">DSM 44814</strain>
    </source>
</reference>